<proteinExistence type="predicted"/>
<reference evidence="1" key="1">
    <citation type="submission" date="2014-09" db="EMBL/GenBank/DDBJ databases">
        <authorList>
            <person name="Magalhaes I.L.F."/>
            <person name="Oliveira U."/>
            <person name="Santos F.R."/>
            <person name="Vidigal T.H.D.A."/>
            <person name="Brescovit A.D."/>
            <person name="Santos A.J."/>
        </authorList>
    </citation>
    <scope>NUCLEOTIDE SEQUENCE</scope>
    <source>
        <tissue evidence="1">Shoot tissue taken approximately 20 cm above the soil surface</tissue>
    </source>
</reference>
<organism evidence="1">
    <name type="scientific">Arundo donax</name>
    <name type="common">Giant reed</name>
    <name type="synonym">Donax arundinaceus</name>
    <dbReference type="NCBI Taxonomy" id="35708"/>
    <lineage>
        <taxon>Eukaryota</taxon>
        <taxon>Viridiplantae</taxon>
        <taxon>Streptophyta</taxon>
        <taxon>Embryophyta</taxon>
        <taxon>Tracheophyta</taxon>
        <taxon>Spermatophyta</taxon>
        <taxon>Magnoliopsida</taxon>
        <taxon>Liliopsida</taxon>
        <taxon>Poales</taxon>
        <taxon>Poaceae</taxon>
        <taxon>PACMAD clade</taxon>
        <taxon>Arundinoideae</taxon>
        <taxon>Arundineae</taxon>
        <taxon>Arundo</taxon>
    </lineage>
</organism>
<sequence>MESNWSEDDTKPEG</sequence>
<dbReference type="EMBL" id="GBRH01241460">
    <property type="protein sequence ID" value="JAD56435.1"/>
    <property type="molecule type" value="Transcribed_RNA"/>
</dbReference>
<name>A0A0A9B5H9_ARUDO</name>
<reference evidence="1" key="2">
    <citation type="journal article" date="2015" name="Data Brief">
        <title>Shoot transcriptome of the giant reed, Arundo donax.</title>
        <authorList>
            <person name="Barrero R.A."/>
            <person name="Guerrero F.D."/>
            <person name="Moolhuijzen P."/>
            <person name="Goolsby J.A."/>
            <person name="Tidwell J."/>
            <person name="Bellgard S.E."/>
            <person name="Bellgard M.I."/>
        </authorList>
    </citation>
    <scope>NUCLEOTIDE SEQUENCE</scope>
    <source>
        <tissue evidence="1">Shoot tissue taken approximately 20 cm above the soil surface</tissue>
    </source>
</reference>
<protein>
    <submittedName>
        <fullName evidence="1">Uncharacterized protein</fullName>
    </submittedName>
</protein>
<evidence type="ECO:0000313" key="1">
    <source>
        <dbReference type="EMBL" id="JAD56435.1"/>
    </source>
</evidence>
<accession>A0A0A9B5H9</accession>